<dbReference type="Proteomes" id="UP000633205">
    <property type="component" value="Unassembled WGS sequence"/>
</dbReference>
<dbReference type="GO" id="GO:0016787">
    <property type="term" value="F:hydrolase activity"/>
    <property type="evidence" value="ECO:0007669"/>
    <property type="project" value="InterPro"/>
</dbReference>
<evidence type="ECO:0000313" key="4">
    <source>
        <dbReference type="Proteomes" id="UP000633205"/>
    </source>
</evidence>
<evidence type="ECO:0000256" key="1">
    <source>
        <dbReference type="ARBA" id="ARBA00023239"/>
    </source>
</evidence>
<accession>A0A916YFM6</accession>
<dbReference type="PANTHER" id="PTHR21240:SF28">
    <property type="entry name" value="ISO-OROTATE DECARBOXYLASE (EUROFUNG)"/>
    <property type="match status" value="1"/>
</dbReference>
<proteinExistence type="predicted"/>
<dbReference type="GO" id="GO:0005737">
    <property type="term" value="C:cytoplasm"/>
    <property type="evidence" value="ECO:0007669"/>
    <property type="project" value="TreeGrafter"/>
</dbReference>
<evidence type="ECO:0000313" key="3">
    <source>
        <dbReference type="EMBL" id="GGD42998.1"/>
    </source>
</evidence>
<dbReference type="InterPro" id="IPR032466">
    <property type="entry name" value="Metal_Hydrolase"/>
</dbReference>
<dbReference type="Pfam" id="PF04909">
    <property type="entry name" value="Amidohydro_2"/>
    <property type="match status" value="1"/>
</dbReference>
<dbReference type="AlphaFoldDB" id="A0A916YFM6"/>
<name>A0A916YFM6_9MICO</name>
<dbReference type="GO" id="GO:0016831">
    <property type="term" value="F:carboxy-lyase activity"/>
    <property type="evidence" value="ECO:0007669"/>
    <property type="project" value="InterPro"/>
</dbReference>
<keyword evidence="4" id="KW-1185">Reference proteome</keyword>
<feature type="domain" description="Amidohydrolase-related" evidence="2">
    <location>
        <begin position="73"/>
        <end position="366"/>
    </location>
</feature>
<evidence type="ECO:0000259" key="2">
    <source>
        <dbReference type="Pfam" id="PF04909"/>
    </source>
</evidence>
<organism evidence="3 4">
    <name type="scientific">Microbacterium faecale</name>
    <dbReference type="NCBI Taxonomy" id="1804630"/>
    <lineage>
        <taxon>Bacteria</taxon>
        <taxon>Bacillati</taxon>
        <taxon>Actinomycetota</taxon>
        <taxon>Actinomycetes</taxon>
        <taxon>Micrococcales</taxon>
        <taxon>Microbacteriaceae</taxon>
        <taxon>Microbacterium</taxon>
    </lineage>
</organism>
<dbReference type="EMBL" id="BMHO01000001">
    <property type="protein sequence ID" value="GGD42998.1"/>
    <property type="molecule type" value="Genomic_DNA"/>
</dbReference>
<sequence>MVQSAQSFDQPIIDVDVHERWRRVDEVMHRLPERWRTLLESRSGGVRASLMPSGLSYPFQRGVNKRLEALPEDGQGTSFELMKSQYLDRYPSVEAINLAFDIGHEVSQRNPEFSVALASAMNDWVLEEWVPLDSRVRTTIVIAPEMPDLAAAEIRRLADHDAVTGVLFSWNAFGKPLGHPVYDPIYRAAEEVGLPIVIHGAAGETEGGLAHTAAGGIPGSRLEWHTLLQQPTLTHLASYVAQGTFEKFPRLKVLAVETGLAWVPNFFWRLDAHYAELRAESSWVRQRPTDYLREHVKFSTQPMELTPRKEQLIELFEALGGMDELLCFSSDYPHWDADDPFYVASRLPEAWRPKVFYDNARSILRLNGLAPTSQAAA</sequence>
<dbReference type="Gene3D" id="3.20.20.140">
    <property type="entry name" value="Metal-dependent hydrolases"/>
    <property type="match status" value="1"/>
</dbReference>
<reference evidence="3" key="2">
    <citation type="submission" date="2020-09" db="EMBL/GenBank/DDBJ databases">
        <authorList>
            <person name="Sun Q."/>
            <person name="Zhou Y."/>
        </authorList>
    </citation>
    <scope>NUCLEOTIDE SEQUENCE</scope>
    <source>
        <strain evidence="3">CGMCC 1.15152</strain>
    </source>
</reference>
<dbReference type="GO" id="GO:0019748">
    <property type="term" value="P:secondary metabolic process"/>
    <property type="evidence" value="ECO:0007669"/>
    <property type="project" value="TreeGrafter"/>
</dbReference>
<protein>
    <submittedName>
        <fullName evidence="3">Amidohydrolase</fullName>
    </submittedName>
</protein>
<dbReference type="InterPro" id="IPR006680">
    <property type="entry name" value="Amidohydro-rel"/>
</dbReference>
<gene>
    <name evidence="3" type="ORF">GCM10010915_25150</name>
</gene>
<keyword evidence="1" id="KW-0456">Lyase</keyword>
<reference evidence="3" key="1">
    <citation type="journal article" date="2014" name="Int. J. Syst. Evol. Microbiol.">
        <title>Complete genome sequence of Corynebacterium casei LMG S-19264T (=DSM 44701T), isolated from a smear-ripened cheese.</title>
        <authorList>
            <consortium name="US DOE Joint Genome Institute (JGI-PGF)"/>
            <person name="Walter F."/>
            <person name="Albersmeier A."/>
            <person name="Kalinowski J."/>
            <person name="Ruckert C."/>
        </authorList>
    </citation>
    <scope>NUCLEOTIDE SEQUENCE</scope>
    <source>
        <strain evidence="3">CGMCC 1.15152</strain>
    </source>
</reference>
<dbReference type="PANTHER" id="PTHR21240">
    <property type="entry name" value="2-AMINO-3-CARBOXYLMUCONATE-6-SEMIALDEHYDE DECARBOXYLASE"/>
    <property type="match status" value="1"/>
</dbReference>
<dbReference type="SUPFAM" id="SSF51556">
    <property type="entry name" value="Metallo-dependent hydrolases"/>
    <property type="match status" value="1"/>
</dbReference>
<dbReference type="InterPro" id="IPR032465">
    <property type="entry name" value="ACMSD"/>
</dbReference>
<dbReference type="RefSeq" id="WP_188712536.1">
    <property type="nucleotide sequence ID" value="NZ_BMHO01000001.1"/>
</dbReference>
<comment type="caution">
    <text evidence="3">The sequence shown here is derived from an EMBL/GenBank/DDBJ whole genome shotgun (WGS) entry which is preliminary data.</text>
</comment>